<dbReference type="GO" id="GO:0016747">
    <property type="term" value="F:acyltransferase activity, transferring groups other than amino-acyl groups"/>
    <property type="evidence" value="ECO:0007669"/>
    <property type="project" value="InterPro"/>
</dbReference>
<dbReference type="STRING" id="487514.A5707_18185"/>
<evidence type="ECO:0000313" key="2">
    <source>
        <dbReference type="EMBL" id="ORV97898.1"/>
    </source>
</evidence>
<protein>
    <submittedName>
        <fullName evidence="2">Acetyl-CoA acetyltransferase</fullName>
    </submittedName>
</protein>
<dbReference type="Pfam" id="PF22691">
    <property type="entry name" value="Thiolase_C_1"/>
    <property type="match status" value="1"/>
</dbReference>
<dbReference type="PANTHER" id="PTHR42870:SF1">
    <property type="entry name" value="NON-SPECIFIC LIPID-TRANSFER PROTEIN-LIKE 2"/>
    <property type="match status" value="1"/>
</dbReference>
<accession>A0A1X1XGR2</accession>
<reference evidence="2 3" key="1">
    <citation type="submission" date="2016-01" db="EMBL/GenBank/DDBJ databases">
        <title>The new phylogeny of the genus Mycobacterium.</title>
        <authorList>
            <person name="Tarcisio F."/>
            <person name="Conor M."/>
            <person name="Antonella G."/>
            <person name="Elisabetta G."/>
            <person name="Giulia F.S."/>
            <person name="Sara T."/>
            <person name="Anna F."/>
            <person name="Clotilde B."/>
            <person name="Roberto B."/>
            <person name="Veronica D.S."/>
            <person name="Fabio R."/>
            <person name="Monica P."/>
            <person name="Olivier J."/>
            <person name="Enrico T."/>
            <person name="Nicola S."/>
        </authorList>
    </citation>
    <scope>NUCLEOTIDE SEQUENCE [LARGE SCALE GENOMIC DNA]</scope>
    <source>
        <strain evidence="2 3">DSM 45166</strain>
    </source>
</reference>
<sequence>MPSRHFEKHAILSGIGISRIGRRTGIPGLALTCEAVRAAIADAGLRADDIDGVASLGDTPVPEVAAALGIDAVDYKSGFGAAGLLTPVMSACQAVADKQARHVLVYRTVQMIGGSVPANAQGEQPSIGGMDDVVELLAAHAYSAANWLAMHCRRHMHLYGTTKEQLGWLAINSRRNAALNPLAVYREPLTMADYLAARPVSSPFGLLDCDVPVDGSIAVVVSAAEYASDCPQPPVAVEAIGGSDGAGGWFHRPDYPKMAATDAAAQMWSRTYLAPADIEIAELYDGFTFLTLAWLEALGICGDGEAGPFVEGAERIALDGVLPLNTYGGQLSAGRMHGYWVLHEACLQLRGQAGERQVPRRPQVAVVAAGGGPIAGCMLLTC</sequence>
<keyword evidence="3" id="KW-1185">Reference proteome</keyword>
<dbReference type="EMBL" id="LQPE01000164">
    <property type="protein sequence ID" value="ORV97898.1"/>
    <property type="molecule type" value="Genomic_DNA"/>
</dbReference>
<dbReference type="AlphaFoldDB" id="A0A1X1XGR2"/>
<dbReference type="PIRSF" id="PIRSF000429">
    <property type="entry name" value="Ac-CoA_Ac_transf"/>
    <property type="match status" value="1"/>
</dbReference>
<dbReference type="OrthoDB" id="9785768at2"/>
<keyword evidence="2" id="KW-0808">Transferase</keyword>
<name>A0A1X1XGR2_9MYCO</name>
<organism evidence="2 3">
    <name type="scientific">Mycobacterium kyorinense</name>
    <dbReference type="NCBI Taxonomy" id="487514"/>
    <lineage>
        <taxon>Bacteria</taxon>
        <taxon>Bacillati</taxon>
        <taxon>Actinomycetota</taxon>
        <taxon>Actinomycetes</taxon>
        <taxon>Mycobacteriales</taxon>
        <taxon>Mycobacteriaceae</taxon>
        <taxon>Mycobacterium</taxon>
    </lineage>
</organism>
<comment type="caution">
    <text evidence="2">The sequence shown here is derived from an EMBL/GenBank/DDBJ whole genome shotgun (WGS) entry which is preliminary data.</text>
</comment>
<dbReference type="InterPro" id="IPR016039">
    <property type="entry name" value="Thiolase-like"/>
</dbReference>
<dbReference type="RefSeq" id="WP_045383450.1">
    <property type="nucleotide sequence ID" value="NZ_BBKA01000099.1"/>
</dbReference>
<dbReference type="InterPro" id="IPR055140">
    <property type="entry name" value="Thiolase_C_2"/>
</dbReference>
<dbReference type="InterPro" id="IPR002155">
    <property type="entry name" value="Thiolase"/>
</dbReference>
<gene>
    <name evidence="2" type="ORF">AWC14_14480</name>
</gene>
<dbReference type="PANTHER" id="PTHR42870">
    <property type="entry name" value="ACETYL-COA C-ACETYLTRANSFERASE"/>
    <property type="match status" value="1"/>
</dbReference>
<evidence type="ECO:0000313" key="3">
    <source>
        <dbReference type="Proteomes" id="UP000193487"/>
    </source>
</evidence>
<dbReference type="Proteomes" id="UP000193487">
    <property type="component" value="Unassembled WGS sequence"/>
</dbReference>
<feature type="domain" description="Thiolase C-terminal" evidence="1">
    <location>
        <begin position="251"/>
        <end position="374"/>
    </location>
</feature>
<proteinExistence type="predicted"/>
<dbReference type="Gene3D" id="3.40.47.10">
    <property type="match status" value="1"/>
</dbReference>
<dbReference type="CDD" id="cd00829">
    <property type="entry name" value="SCP-x_thiolase"/>
    <property type="match status" value="1"/>
</dbReference>
<dbReference type="SUPFAM" id="SSF53901">
    <property type="entry name" value="Thiolase-like"/>
    <property type="match status" value="2"/>
</dbReference>
<evidence type="ECO:0000259" key="1">
    <source>
        <dbReference type="Pfam" id="PF22691"/>
    </source>
</evidence>